<evidence type="ECO:0000256" key="1">
    <source>
        <dbReference type="ARBA" id="ARBA00022884"/>
    </source>
</evidence>
<protein>
    <recommendedName>
        <fullName evidence="4">RRM domain-containing protein</fullName>
    </recommendedName>
</protein>
<feature type="compositionally biased region" description="Low complexity" evidence="3">
    <location>
        <begin position="216"/>
        <end position="235"/>
    </location>
</feature>
<dbReference type="Proteomes" id="UP000324800">
    <property type="component" value="Unassembled WGS sequence"/>
</dbReference>
<dbReference type="InterPro" id="IPR012677">
    <property type="entry name" value="Nucleotide-bd_a/b_plait_sf"/>
</dbReference>
<evidence type="ECO:0000313" key="5">
    <source>
        <dbReference type="EMBL" id="KAA6397271.1"/>
    </source>
</evidence>
<feature type="region of interest" description="Disordered" evidence="3">
    <location>
        <begin position="187"/>
        <end position="235"/>
    </location>
</feature>
<sequence length="430" mass="48060">MNYARGHTAAQVTNPAELYVGGLSYTTTNGKLYKFFTEALRVINVQIIRNPNGNCKGYGFVEMRDVKTAQCAINVTNGLYLNGRKIRVGFSRSFSHPRFQSPGMYYVQIPNYPDQLHVGGLNQSVTEEELYQLFNDALRVVKAKVICTNGVCRGFGFVTMVDATSAQNVMHALNGSYLDGRKITVSHARPEAPRTRPPPLSRTRHQFADQTSNARSISVQPQIQQSSNSQQQHQQIFSSNFLRENVSYTHPANIQESSSSSQIPLNAQNPQSLKCLKVSNFDISMTQEQLRQLFTKTGEVDDVKIVIEAGNRVGYVKMKYGEDALKAVDDLDGIVIKERCIGVILATPDGNAPRIKLSNLPPNITEDELREQFYAYEPRFIVLPNEQSGQPAGIGFIEFYSNRDKQRAIHGIPNFTLRGRIISVRAANYA</sequence>
<dbReference type="PANTHER" id="PTHR48025:SF1">
    <property type="entry name" value="RRM DOMAIN-CONTAINING PROTEIN"/>
    <property type="match status" value="1"/>
</dbReference>
<dbReference type="SMART" id="SM00360">
    <property type="entry name" value="RRM"/>
    <property type="match status" value="4"/>
</dbReference>
<gene>
    <name evidence="5" type="ORF">EZS28_007201</name>
</gene>
<feature type="domain" description="RRM" evidence="4">
    <location>
        <begin position="114"/>
        <end position="190"/>
    </location>
</feature>
<proteinExistence type="predicted"/>
<keyword evidence="1 2" id="KW-0694">RNA-binding</keyword>
<dbReference type="PANTHER" id="PTHR48025">
    <property type="entry name" value="OS02G0815200 PROTEIN"/>
    <property type="match status" value="1"/>
</dbReference>
<feature type="domain" description="RRM" evidence="4">
    <location>
        <begin position="16"/>
        <end position="93"/>
    </location>
</feature>
<evidence type="ECO:0000256" key="2">
    <source>
        <dbReference type="PROSITE-ProRule" id="PRU00176"/>
    </source>
</evidence>
<dbReference type="AlphaFoldDB" id="A0A5J4WQR7"/>
<dbReference type="Pfam" id="PF00076">
    <property type="entry name" value="RRM_1"/>
    <property type="match status" value="4"/>
</dbReference>
<dbReference type="InterPro" id="IPR000504">
    <property type="entry name" value="RRM_dom"/>
</dbReference>
<dbReference type="Gene3D" id="3.30.70.330">
    <property type="match status" value="4"/>
</dbReference>
<feature type="domain" description="RRM" evidence="4">
    <location>
        <begin position="353"/>
        <end position="429"/>
    </location>
</feature>
<comment type="caution">
    <text evidence="5">The sequence shown here is derived from an EMBL/GenBank/DDBJ whole genome shotgun (WGS) entry which is preliminary data.</text>
</comment>
<dbReference type="InterPro" id="IPR050502">
    <property type="entry name" value="Euk_RNA-bind_prot"/>
</dbReference>
<feature type="domain" description="RRM" evidence="4">
    <location>
        <begin position="274"/>
        <end position="348"/>
    </location>
</feature>
<accession>A0A5J4WQR7</accession>
<name>A0A5J4WQR7_9EUKA</name>
<evidence type="ECO:0000313" key="6">
    <source>
        <dbReference type="Proteomes" id="UP000324800"/>
    </source>
</evidence>
<dbReference type="EMBL" id="SNRW01001218">
    <property type="protein sequence ID" value="KAA6397271.1"/>
    <property type="molecule type" value="Genomic_DNA"/>
</dbReference>
<dbReference type="PROSITE" id="PS50102">
    <property type="entry name" value="RRM"/>
    <property type="match status" value="4"/>
</dbReference>
<dbReference type="InterPro" id="IPR035979">
    <property type="entry name" value="RBD_domain_sf"/>
</dbReference>
<organism evidence="5 6">
    <name type="scientific">Streblomastix strix</name>
    <dbReference type="NCBI Taxonomy" id="222440"/>
    <lineage>
        <taxon>Eukaryota</taxon>
        <taxon>Metamonada</taxon>
        <taxon>Preaxostyla</taxon>
        <taxon>Oxymonadida</taxon>
        <taxon>Streblomastigidae</taxon>
        <taxon>Streblomastix</taxon>
    </lineage>
</organism>
<dbReference type="CDD" id="cd00590">
    <property type="entry name" value="RRM_SF"/>
    <property type="match status" value="4"/>
</dbReference>
<evidence type="ECO:0000256" key="3">
    <source>
        <dbReference type="SAM" id="MobiDB-lite"/>
    </source>
</evidence>
<dbReference type="OrthoDB" id="1042023at2759"/>
<dbReference type="SUPFAM" id="SSF54928">
    <property type="entry name" value="RNA-binding domain, RBD"/>
    <property type="match status" value="4"/>
</dbReference>
<reference evidence="5 6" key="1">
    <citation type="submission" date="2019-03" db="EMBL/GenBank/DDBJ databases">
        <title>Single cell metagenomics reveals metabolic interactions within the superorganism composed of flagellate Streblomastix strix and complex community of Bacteroidetes bacteria on its surface.</title>
        <authorList>
            <person name="Treitli S.C."/>
            <person name="Kolisko M."/>
            <person name="Husnik F."/>
            <person name="Keeling P."/>
            <person name="Hampl V."/>
        </authorList>
    </citation>
    <scope>NUCLEOTIDE SEQUENCE [LARGE SCALE GENOMIC DNA]</scope>
    <source>
        <strain evidence="5">ST1C</strain>
    </source>
</reference>
<evidence type="ECO:0000259" key="4">
    <source>
        <dbReference type="PROSITE" id="PS50102"/>
    </source>
</evidence>
<dbReference type="GO" id="GO:0003729">
    <property type="term" value="F:mRNA binding"/>
    <property type="evidence" value="ECO:0007669"/>
    <property type="project" value="TreeGrafter"/>
</dbReference>